<dbReference type="SUPFAM" id="SSF48208">
    <property type="entry name" value="Six-hairpin glycosidases"/>
    <property type="match status" value="1"/>
</dbReference>
<evidence type="ECO:0000256" key="6">
    <source>
        <dbReference type="SAM" id="SignalP"/>
    </source>
</evidence>
<dbReference type="FunFam" id="1.50.10.10:FF:000032">
    <property type="entry name" value="Vacuolar acid trehalase"/>
    <property type="match status" value="1"/>
</dbReference>
<evidence type="ECO:0000256" key="5">
    <source>
        <dbReference type="ARBA" id="ARBA00023180"/>
    </source>
</evidence>
<gene>
    <name evidence="10" type="primary">ATH1</name>
    <name evidence="10" type="ORF">LTR09_009610</name>
</gene>
<evidence type="ECO:0000313" key="10">
    <source>
        <dbReference type="EMBL" id="KAK3049191.1"/>
    </source>
</evidence>
<name>A0AAJ0DFL7_9PEZI</name>
<dbReference type="GO" id="GO:0005993">
    <property type="term" value="P:trehalose catabolic process"/>
    <property type="evidence" value="ECO:0007669"/>
    <property type="project" value="TreeGrafter"/>
</dbReference>
<proteinExistence type="inferred from homology"/>
<feature type="domain" description="Glycoside hydrolase family 65 C-terminal" evidence="8">
    <location>
        <begin position="744"/>
        <end position="784"/>
    </location>
</feature>
<keyword evidence="4 10" id="KW-0378">Hydrolase</keyword>
<accession>A0AAJ0DFL7</accession>
<dbReference type="GO" id="GO:0030246">
    <property type="term" value="F:carbohydrate binding"/>
    <property type="evidence" value="ECO:0007669"/>
    <property type="project" value="InterPro"/>
</dbReference>
<reference evidence="10" key="1">
    <citation type="submission" date="2023-04" db="EMBL/GenBank/DDBJ databases">
        <title>Black Yeasts Isolated from many extreme environments.</title>
        <authorList>
            <person name="Coleine C."/>
            <person name="Stajich J.E."/>
            <person name="Selbmann L."/>
        </authorList>
    </citation>
    <scope>NUCLEOTIDE SEQUENCE</scope>
    <source>
        <strain evidence="10">CCFEE 5312</strain>
    </source>
</reference>
<dbReference type="InterPro" id="IPR011013">
    <property type="entry name" value="Gal_mutarotase_sf_dom"/>
</dbReference>
<dbReference type="Proteomes" id="UP001271007">
    <property type="component" value="Unassembled WGS sequence"/>
</dbReference>
<evidence type="ECO:0000313" key="11">
    <source>
        <dbReference type="Proteomes" id="UP001271007"/>
    </source>
</evidence>
<dbReference type="GO" id="GO:0004555">
    <property type="term" value="F:alpha,alpha-trehalase activity"/>
    <property type="evidence" value="ECO:0007669"/>
    <property type="project" value="UniProtKB-EC"/>
</dbReference>
<dbReference type="PANTHER" id="PTHR11051">
    <property type="entry name" value="GLYCOSYL HYDROLASE-RELATED"/>
    <property type="match status" value="1"/>
</dbReference>
<dbReference type="InterPro" id="IPR008928">
    <property type="entry name" value="6-hairpin_glycosidase_sf"/>
</dbReference>
<dbReference type="EMBL" id="JAWDJX010000042">
    <property type="protein sequence ID" value="KAK3049191.1"/>
    <property type="molecule type" value="Genomic_DNA"/>
</dbReference>
<dbReference type="AlphaFoldDB" id="A0AAJ0DFL7"/>
<keyword evidence="5" id="KW-0325">Glycoprotein</keyword>
<evidence type="ECO:0000259" key="7">
    <source>
        <dbReference type="Pfam" id="PF03632"/>
    </source>
</evidence>
<keyword evidence="6" id="KW-0732">Signal</keyword>
<comment type="similarity">
    <text evidence="2">Belongs to the glycosyl hydrolase 65 family.</text>
</comment>
<dbReference type="InterPro" id="IPR037018">
    <property type="entry name" value="GH65_N"/>
</dbReference>
<dbReference type="InterPro" id="IPR005194">
    <property type="entry name" value="Glyco_hydro_65_C"/>
</dbReference>
<dbReference type="Gene3D" id="1.50.10.10">
    <property type="match status" value="1"/>
</dbReference>
<organism evidence="10 11">
    <name type="scientific">Extremus antarcticus</name>
    <dbReference type="NCBI Taxonomy" id="702011"/>
    <lineage>
        <taxon>Eukaryota</taxon>
        <taxon>Fungi</taxon>
        <taxon>Dikarya</taxon>
        <taxon>Ascomycota</taxon>
        <taxon>Pezizomycotina</taxon>
        <taxon>Dothideomycetes</taxon>
        <taxon>Dothideomycetidae</taxon>
        <taxon>Mycosphaerellales</taxon>
        <taxon>Extremaceae</taxon>
        <taxon>Extremus</taxon>
    </lineage>
</organism>
<sequence>MFLVISILASLAGFELASGKIYETRFKGTTWDDEKWILKTTDLDQGHYQSRMSLANGYMGINVAAVGPFFEVDTPVAGDMIGGWPLFDRRQTFATIAGFYDSQPTTNGTNFEWLYQYGGESVISGVPHWSGLHVAVGHELLDASVSPDQISDYSSALNIREGLMSWTYTWTPSSGSAIDIEYSMFVHKLHVNQAAVQLKMTAQDDAKVSVIDLHDGDCAVRTDFVAKGYEQNTPIIWSAVSPDGLSDIHAYLYSAMIGDDSCDASSRTQYTDKSVIGQNKSSIAQAVDVSLSAGKTSTITKYIGGASSDAFDDPQSTAMAALLAATNAGWDKLYASHCNEWHSIMSTETVDNYRDPDTGLLPDDDNILELAITSVTNPFYMLQNTVGARAIEAADNNQKLDVNSIAVGGLGSDAYAGWIFWDAEVWMAPGLVVTYPDAARQIAEYRVDKFAQAQKNIKTAYQSSQNETNFSPSGAVFPWISGRYGNCTAGGPCFDYEYHLNGDIGLELYNYYTVTGDTGLFESDFFPIYDAVAQLYADVVTYNETSEKYDLYNATDPDEYANFQTNVGFTMVLIKTHLNTANTLRARLGMPENETWADIASKINIPVNEDAGIILEYAAMNGSIAVKQADVVLVDDFLDYPNPYSLADLDYYAGKQSLNGPGMTYGVFSIIANKVSPSGCSSFTYDLYGSTPYIRGPWYQYSEQLLDNYEDNGGTHPAYPFLTGTGGANRVGVFGYLGLGLSLDSLNVDPNLPPQIPNLDYRTIYWQGHPVSAVSNQTHTTLTRTGKALSNANSTFTDSAIPVIHGSEDSAVLQLPPGGSITIKNRQIGEIKTVPGNIAQCRSVTTDREFEIGQFPLAAVDGAISTKWQPTHLNVEASLTVSLPEPFVPIMALHFDWAQSPPVSYSVSFSNSSSGDGTVQVASDNDVKVSNAYVAARAADIVPYSSNTTNVTLDAPVWSGKYAILTIKGNRALDGTPDEKNGTGASVAEFAVVAQGGEDLTRRNLGAW</sequence>
<feature type="domain" description="Glycoside hydrolase family 65 central catalytic" evidence="7">
    <location>
        <begin position="395"/>
        <end position="618"/>
    </location>
</feature>
<evidence type="ECO:0000256" key="3">
    <source>
        <dbReference type="ARBA" id="ARBA00012757"/>
    </source>
</evidence>
<dbReference type="Pfam" id="PF03632">
    <property type="entry name" value="Glyco_hydro_65m"/>
    <property type="match status" value="1"/>
</dbReference>
<evidence type="ECO:0000256" key="1">
    <source>
        <dbReference type="ARBA" id="ARBA00001576"/>
    </source>
</evidence>
<feature type="signal peptide" evidence="6">
    <location>
        <begin position="1"/>
        <end position="19"/>
    </location>
</feature>
<evidence type="ECO:0000256" key="4">
    <source>
        <dbReference type="ARBA" id="ARBA00022801"/>
    </source>
</evidence>
<feature type="chain" id="PRO_5042592601" description="alpha,alpha-trehalase" evidence="6">
    <location>
        <begin position="20"/>
        <end position="1008"/>
    </location>
</feature>
<keyword evidence="11" id="KW-1185">Reference proteome</keyword>
<dbReference type="Pfam" id="PF03633">
    <property type="entry name" value="Glyco_hydro_65C"/>
    <property type="match status" value="1"/>
</dbReference>
<keyword evidence="10" id="KW-0326">Glycosidase</keyword>
<comment type="catalytic activity">
    <reaction evidence="1">
        <text>alpha,alpha-trehalose + H2O = alpha-D-glucose + beta-D-glucose</text>
        <dbReference type="Rhea" id="RHEA:32675"/>
        <dbReference type="ChEBI" id="CHEBI:15377"/>
        <dbReference type="ChEBI" id="CHEBI:15903"/>
        <dbReference type="ChEBI" id="CHEBI:16551"/>
        <dbReference type="ChEBI" id="CHEBI:17925"/>
        <dbReference type="EC" id="3.2.1.28"/>
    </reaction>
</comment>
<dbReference type="PANTHER" id="PTHR11051:SF8">
    <property type="entry name" value="PROTEIN-GLUCOSYLGALACTOSYLHYDROXYLYSINE GLUCOSIDASE"/>
    <property type="match status" value="1"/>
</dbReference>
<dbReference type="GO" id="GO:0009277">
    <property type="term" value="C:fungal-type cell wall"/>
    <property type="evidence" value="ECO:0007669"/>
    <property type="project" value="TreeGrafter"/>
</dbReference>
<comment type="caution">
    <text evidence="10">The sequence shown here is derived from an EMBL/GenBank/DDBJ whole genome shotgun (WGS) entry which is preliminary data.</text>
</comment>
<dbReference type="InterPro" id="IPR005195">
    <property type="entry name" value="Glyco_hydro_65_M"/>
</dbReference>
<evidence type="ECO:0000259" key="9">
    <source>
        <dbReference type="Pfam" id="PF03636"/>
    </source>
</evidence>
<feature type="domain" description="Glycoside hydrolase family 65 N-terminal" evidence="9">
    <location>
        <begin position="42"/>
        <end position="309"/>
    </location>
</feature>
<dbReference type="Gene3D" id="2.60.120.260">
    <property type="entry name" value="Galactose-binding domain-like"/>
    <property type="match status" value="1"/>
</dbReference>
<dbReference type="InterPro" id="IPR012341">
    <property type="entry name" value="6hp_glycosidase-like_sf"/>
</dbReference>
<dbReference type="InterPro" id="IPR005196">
    <property type="entry name" value="Glyco_hydro_65_N"/>
</dbReference>
<evidence type="ECO:0000256" key="2">
    <source>
        <dbReference type="ARBA" id="ARBA00006768"/>
    </source>
</evidence>
<dbReference type="SUPFAM" id="SSF74650">
    <property type="entry name" value="Galactose mutarotase-like"/>
    <property type="match status" value="1"/>
</dbReference>
<dbReference type="Gene3D" id="2.70.98.40">
    <property type="entry name" value="Glycoside hydrolase, family 65, N-terminal domain"/>
    <property type="match status" value="1"/>
</dbReference>
<dbReference type="EC" id="3.2.1.28" evidence="3"/>
<dbReference type="Pfam" id="PF03636">
    <property type="entry name" value="Glyco_hydro_65N"/>
    <property type="match status" value="1"/>
</dbReference>
<evidence type="ECO:0000259" key="8">
    <source>
        <dbReference type="Pfam" id="PF03633"/>
    </source>
</evidence>
<protein>
    <recommendedName>
        <fullName evidence="3">alpha,alpha-trehalase</fullName>
        <ecNumber evidence="3">3.2.1.28</ecNumber>
    </recommendedName>
</protein>